<reference evidence="1 2" key="1">
    <citation type="submission" date="2015-06" db="EMBL/GenBank/DDBJ databases">
        <title>Draft genome assembly of filamentous brackish cyanobacterium Limnoraphis robusta strain CS-951.</title>
        <authorList>
            <person name="Willis A."/>
            <person name="Parks M."/>
            <person name="Burford M.A."/>
        </authorList>
    </citation>
    <scope>NUCLEOTIDE SEQUENCE [LARGE SCALE GENOMIC DNA]</scope>
    <source>
        <strain evidence="1 2">CS-951</strain>
    </source>
</reference>
<gene>
    <name evidence="1" type="ORF">WN50_30170</name>
</gene>
<accession>A0A0F5Y8Q0</accession>
<dbReference type="AlphaFoldDB" id="A0A0F5Y8Q0"/>
<protein>
    <submittedName>
        <fullName evidence="1">Uncharacterized protein</fullName>
    </submittedName>
</protein>
<organism evidence="1 2">
    <name type="scientific">Limnoraphis robusta CS-951</name>
    <dbReference type="NCBI Taxonomy" id="1637645"/>
    <lineage>
        <taxon>Bacteria</taxon>
        <taxon>Bacillati</taxon>
        <taxon>Cyanobacteriota</taxon>
        <taxon>Cyanophyceae</taxon>
        <taxon>Oscillatoriophycideae</taxon>
        <taxon>Oscillatoriales</taxon>
        <taxon>Sirenicapillariaceae</taxon>
        <taxon>Limnoraphis</taxon>
    </lineage>
</organism>
<dbReference type="Proteomes" id="UP000033607">
    <property type="component" value="Unassembled WGS sequence"/>
</dbReference>
<dbReference type="RefSeq" id="WP_046282318.1">
    <property type="nucleotide sequence ID" value="NZ_LATL02000255.1"/>
</dbReference>
<name>A0A0F5Y8Q0_9CYAN</name>
<proteinExistence type="predicted"/>
<dbReference type="OrthoDB" id="468473at2"/>
<evidence type="ECO:0000313" key="1">
    <source>
        <dbReference type="EMBL" id="KKD34580.1"/>
    </source>
</evidence>
<dbReference type="EMBL" id="LATL02000255">
    <property type="protein sequence ID" value="KKD34580.1"/>
    <property type="molecule type" value="Genomic_DNA"/>
</dbReference>
<evidence type="ECO:0000313" key="2">
    <source>
        <dbReference type="Proteomes" id="UP000033607"/>
    </source>
</evidence>
<sequence length="139" mass="16322">MLAFDSCPSLENTLERLINKTEKNWGYLQIYKRTDFYAINILGKTENILKFKSSESTHSYRLFWYKRPEPSVFVQSKTTKTYNRLTRTYDKSKSYQVCFKQEANAIESSINQRFADLVKKKILQSYESGNAPAIAIVRH</sequence>
<comment type="caution">
    <text evidence="1">The sequence shown here is derived from an EMBL/GenBank/DDBJ whole genome shotgun (WGS) entry which is preliminary data.</text>
</comment>